<protein>
    <submittedName>
        <fullName evidence="4">Histidine kinase</fullName>
    </submittedName>
</protein>
<keyword evidence="4" id="KW-0808">Transferase</keyword>
<dbReference type="SUPFAM" id="SSF55874">
    <property type="entry name" value="ATPase domain of HSP90 chaperone/DNA topoisomerase II/histidine kinase"/>
    <property type="match status" value="1"/>
</dbReference>
<dbReference type="Pfam" id="PF06580">
    <property type="entry name" value="His_kinase"/>
    <property type="match status" value="1"/>
</dbReference>
<dbReference type="RefSeq" id="WP_254795064.1">
    <property type="nucleotide sequence ID" value="NZ_FRBD01000002.1"/>
</dbReference>
<accession>A0A1M6RR26</accession>
<feature type="domain" description="Signal transduction histidine kinase internal region" evidence="3">
    <location>
        <begin position="205"/>
        <end position="282"/>
    </location>
</feature>
<reference evidence="4 5" key="1">
    <citation type="submission" date="2016-11" db="EMBL/GenBank/DDBJ databases">
        <authorList>
            <person name="Jaros S."/>
            <person name="Januszkiewicz K."/>
            <person name="Wedrychowicz H."/>
        </authorList>
    </citation>
    <scope>NUCLEOTIDE SEQUENCE [LARGE SCALE GENOMIC DNA]</scope>
    <source>
        <strain evidence="4 5">KHT3</strain>
    </source>
</reference>
<keyword evidence="2" id="KW-0472">Membrane</keyword>
<dbReference type="Proteomes" id="UP000184130">
    <property type="component" value="Unassembled WGS sequence"/>
</dbReference>
<keyword evidence="2" id="KW-0812">Transmembrane</keyword>
<name>A0A1M6RR26_XYLRU</name>
<feature type="transmembrane region" description="Helical" evidence="2">
    <location>
        <begin position="12"/>
        <end position="31"/>
    </location>
</feature>
<feature type="transmembrane region" description="Helical" evidence="2">
    <location>
        <begin position="51"/>
        <end position="72"/>
    </location>
</feature>
<organism evidence="4 5">
    <name type="scientific">Xylanibacter ruminicola</name>
    <name type="common">Prevotella ruminicola</name>
    <dbReference type="NCBI Taxonomy" id="839"/>
    <lineage>
        <taxon>Bacteria</taxon>
        <taxon>Pseudomonadati</taxon>
        <taxon>Bacteroidota</taxon>
        <taxon>Bacteroidia</taxon>
        <taxon>Bacteroidales</taxon>
        <taxon>Prevotellaceae</taxon>
        <taxon>Xylanibacter</taxon>
    </lineage>
</organism>
<dbReference type="PANTHER" id="PTHR34220:SF7">
    <property type="entry name" value="SENSOR HISTIDINE KINASE YPDA"/>
    <property type="match status" value="1"/>
</dbReference>
<keyword evidence="2" id="KW-1133">Transmembrane helix</keyword>
<dbReference type="InterPro" id="IPR010559">
    <property type="entry name" value="Sig_transdc_His_kin_internal"/>
</dbReference>
<gene>
    <name evidence="4" type="ORF">SAMN05216463_10272</name>
</gene>
<dbReference type="AlphaFoldDB" id="A0A1M6RR26"/>
<keyword evidence="1" id="KW-0175">Coiled coil</keyword>
<feature type="transmembrane region" description="Helical" evidence="2">
    <location>
        <begin position="79"/>
        <end position="96"/>
    </location>
</feature>
<dbReference type="GO" id="GO:0016020">
    <property type="term" value="C:membrane"/>
    <property type="evidence" value="ECO:0007669"/>
    <property type="project" value="InterPro"/>
</dbReference>
<evidence type="ECO:0000313" key="5">
    <source>
        <dbReference type="Proteomes" id="UP000184130"/>
    </source>
</evidence>
<dbReference type="PANTHER" id="PTHR34220">
    <property type="entry name" value="SENSOR HISTIDINE KINASE YPDA"/>
    <property type="match status" value="1"/>
</dbReference>
<sequence length="390" mass="45820">MIWMKNQSRQENLTYLVVWSLLFATPLLSLYLRTTNDPYLEFNWGEVFFVWGKFSIFLLLFLIHNFLLAPLLIHGHKRILYLSIMTAVMAGFIVFQCTTRPNFGKRDGIRPPRMEQRENLPPDLEDFEKMEKLREHGPRHEDMRNGNPRMERRHTPPLFVGEHDILSIVVLVLMFGANLGTKYYFRSRSDQRKLEDLEKQNLEQQLEYLKYQINPHFFMNTLNNIHALVDIDPSKAQETIRELSKMMRFVLYEGDKSGVPLTKEFEFIRTYTTLMQLRYSDKVKITVDVPSEAPDLTIPPLMLISFIENAFKHGISYQHDSFVDIKLAINGNNLYFTCRNSKAEMPNQEKGGVGLANVKKRLDLLYDNSYTLQIKDEPDIYIVELKLPLR</sequence>
<proteinExistence type="predicted"/>
<dbReference type="GO" id="GO:0000155">
    <property type="term" value="F:phosphorelay sensor kinase activity"/>
    <property type="evidence" value="ECO:0007669"/>
    <property type="project" value="InterPro"/>
</dbReference>
<feature type="transmembrane region" description="Helical" evidence="2">
    <location>
        <begin position="165"/>
        <end position="185"/>
    </location>
</feature>
<evidence type="ECO:0000256" key="1">
    <source>
        <dbReference type="SAM" id="Coils"/>
    </source>
</evidence>
<dbReference type="Gene3D" id="3.30.565.10">
    <property type="entry name" value="Histidine kinase-like ATPase, C-terminal domain"/>
    <property type="match status" value="1"/>
</dbReference>
<dbReference type="InterPro" id="IPR036890">
    <property type="entry name" value="HATPase_C_sf"/>
</dbReference>
<dbReference type="EMBL" id="FRBD01000002">
    <property type="protein sequence ID" value="SHK34905.1"/>
    <property type="molecule type" value="Genomic_DNA"/>
</dbReference>
<dbReference type="InterPro" id="IPR050640">
    <property type="entry name" value="Bact_2-comp_sensor_kinase"/>
</dbReference>
<keyword evidence="4" id="KW-0418">Kinase</keyword>
<evidence type="ECO:0000259" key="3">
    <source>
        <dbReference type="Pfam" id="PF06580"/>
    </source>
</evidence>
<feature type="coiled-coil region" evidence="1">
    <location>
        <begin position="187"/>
        <end position="214"/>
    </location>
</feature>
<evidence type="ECO:0000313" key="4">
    <source>
        <dbReference type="EMBL" id="SHK34905.1"/>
    </source>
</evidence>
<evidence type="ECO:0000256" key="2">
    <source>
        <dbReference type="SAM" id="Phobius"/>
    </source>
</evidence>